<comment type="caution">
    <text evidence="1">The sequence shown here is derived from an EMBL/GenBank/DDBJ whole genome shotgun (WGS) entry which is preliminary data.</text>
</comment>
<dbReference type="AlphaFoldDB" id="A0AAD5CE59"/>
<gene>
    <name evidence="1" type="ORF">M8C21_029359</name>
</gene>
<accession>A0AAD5CE59</accession>
<organism evidence="1 2">
    <name type="scientific">Ambrosia artemisiifolia</name>
    <name type="common">Common ragweed</name>
    <dbReference type="NCBI Taxonomy" id="4212"/>
    <lineage>
        <taxon>Eukaryota</taxon>
        <taxon>Viridiplantae</taxon>
        <taxon>Streptophyta</taxon>
        <taxon>Embryophyta</taxon>
        <taxon>Tracheophyta</taxon>
        <taxon>Spermatophyta</taxon>
        <taxon>Magnoliopsida</taxon>
        <taxon>eudicotyledons</taxon>
        <taxon>Gunneridae</taxon>
        <taxon>Pentapetalae</taxon>
        <taxon>asterids</taxon>
        <taxon>campanulids</taxon>
        <taxon>Asterales</taxon>
        <taxon>Asteraceae</taxon>
        <taxon>Asteroideae</taxon>
        <taxon>Heliantheae alliance</taxon>
        <taxon>Heliantheae</taxon>
        <taxon>Ambrosia</taxon>
    </lineage>
</organism>
<protein>
    <submittedName>
        <fullName evidence="1">Uncharacterized protein</fullName>
    </submittedName>
</protein>
<sequence length="103" mass="12112">PSTFSYDCSTWLQLRDADHLPLYLSHIQPMHASPPPQRPTHSSQTMFLHILPSFQKPQTDCHYVQHTNCERRRCTTFDYWVFTALLTSKLLEDLEELNQGYVC</sequence>
<proteinExistence type="predicted"/>
<name>A0AAD5CE59_AMBAR</name>
<evidence type="ECO:0000313" key="2">
    <source>
        <dbReference type="Proteomes" id="UP001206925"/>
    </source>
</evidence>
<evidence type="ECO:0000313" key="1">
    <source>
        <dbReference type="EMBL" id="KAI7739957.1"/>
    </source>
</evidence>
<feature type="non-terminal residue" evidence="1">
    <location>
        <position position="103"/>
    </location>
</feature>
<dbReference type="EMBL" id="JAMZMK010008543">
    <property type="protein sequence ID" value="KAI7739957.1"/>
    <property type="molecule type" value="Genomic_DNA"/>
</dbReference>
<keyword evidence="2" id="KW-1185">Reference proteome</keyword>
<dbReference type="Proteomes" id="UP001206925">
    <property type="component" value="Unassembled WGS sequence"/>
</dbReference>
<reference evidence="1" key="1">
    <citation type="submission" date="2022-06" db="EMBL/GenBank/DDBJ databases">
        <title>Uncovering the hologenomic basis of an extraordinary plant invasion.</title>
        <authorList>
            <person name="Bieker V.C."/>
            <person name="Martin M.D."/>
            <person name="Gilbert T."/>
            <person name="Hodgins K."/>
            <person name="Battlay P."/>
            <person name="Petersen B."/>
            <person name="Wilson J."/>
        </authorList>
    </citation>
    <scope>NUCLEOTIDE SEQUENCE</scope>
    <source>
        <strain evidence="1">AA19_3_7</strain>
        <tissue evidence="1">Leaf</tissue>
    </source>
</reference>